<dbReference type="InterPro" id="IPR038883">
    <property type="entry name" value="AN11006-like"/>
</dbReference>
<dbReference type="AlphaFoldDB" id="A0A177CS18"/>
<dbReference type="InParanoid" id="A0A177CS18"/>
<dbReference type="Proteomes" id="UP000077069">
    <property type="component" value="Unassembled WGS sequence"/>
</dbReference>
<evidence type="ECO:0000313" key="2">
    <source>
        <dbReference type="Proteomes" id="UP000077069"/>
    </source>
</evidence>
<dbReference type="PANTHER" id="PTHR42085">
    <property type="entry name" value="F-BOX DOMAIN-CONTAINING PROTEIN"/>
    <property type="match status" value="1"/>
</dbReference>
<dbReference type="OrthoDB" id="3780218at2759"/>
<organism evidence="1 2">
    <name type="scientific">Paraphaeosphaeria sporulosa</name>
    <dbReference type="NCBI Taxonomy" id="1460663"/>
    <lineage>
        <taxon>Eukaryota</taxon>
        <taxon>Fungi</taxon>
        <taxon>Dikarya</taxon>
        <taxon>Ascomycota</taxon>
        <taxon>Pezizomycotina</taxon>
        <taxon>Dothideomycetes</taxon>
        <taxon>Pleosporomycetidae</taxon>
        <taxon>Pleosporales</taxon>
        <taxon>Massarineae</taxon>
        <taxon>Didymosphaeriaceae</taxon>
        <taxon>Paraphaeosphaeria</taxon>
    </lineage>
</organism>
<name>A0A177CS18_9PLEO</name>
<keyword evidence="2" id="KW-1185">Reference proteome</keyword>
<dbReference type="RefSeq" id="XP_018040045.1">
    <property type="nucleotide sequence ID" value="XM_018186312.1"/>
</dbReference>
<protein>
    <submittedName>
        <fullName evidence="1">Uncharacterized protein</fullName>
    </submittedName>
</protein>
<gene>
    <name evidence="1" type="ORF">CC84DRAFT_449302</name>
</gene>
<dbReference type="GeneID" id="28769798"/>
<sequence>MDTLQSHWAPHLRENGTGDASFVSQRIKASTARIFPFLDLPRELRDQIYLHLVPGSLSFTMPNQHREGEYGYPNVRGFYKYPFSYYLASDPVLFLNHQIRHEMLDSIYANTEFRFDWRRRANFILRVVQSIPDSAKAKIRRLSWCSHSLHTGGDRRSYNGWDKVMEYIATHFTSLNSVYCSFPSGENGSHRYHNWQVPRLAVTLLMKGKIQEFIWAWSQMVRWGPGFRADVLVPMATRLFTIPYDEEKDWDKGFEFRRLLESEEQLDTSDRLDRWALECLRRPQHQFTATVDARGLVLTRK</sequence>
<proteinExistence type="predicted"/>
<dbReference type="PANTHER" id="PTHR42085:SF8">
    <property type="entry name" value="F-BOX DOMAIN-CONTAINING PROTEIN"/>
    <property type="match status" value="1"/>
</dbReference>
<reference evidence="1 2" key="1">
    <citation type="submission" date="2016-05" db="EMBL/GenBank/DDBJ databases">
        <title>Comparative analysis of secretome profiles of manganese(II)-oxidizing ascomycete fungi.</title>
        <authorList>
            <consortium name="DOE Joint Genome Institute"/>
            <person name="Zeiner C.A."/>
            <person name="Purvine S.O."/>
            <person name="Zink E.M."/>
            <person name="Wu S."/>
            <person name="Pasa-Tolic L."/>
            <person name="Chaput D.L."/>
            <person name="Haridas S."/>
            <person name="Grigoriev I.V."/>
            <person name="Santelli C.M."/>
            <person name="Hansel C.M."/>
        </authorList>
    </citation>
    <scope>NUCLEOTIDE SEQUENCE [LARGE SCALE GENOMIC DNA]</scope>
    <source>
        <strain evidence="1 2">AP3s5-JAC2a</strain>
    </source>
</reference>
<dbReference type="EMBL" id="KV441549">
    <property type="protein sequence ID" value="OAG09680.1"/>
    <property type="molecule type" value="Genomic_DNA"/>
</dbReference>
<accession>A0A177CS18</accession>
<evidence type="ECO:0000313" key="1">
    <source>
        <dbReference type="EMBL" id="OAG09680.1"/>
    </source>
</evidence>